<evidence type="ECO:0000313" key="4">
    <source>
        <dbReference type="EMBL" id="SIP87900.1"/>
    </source>
</evidence>
<dbReference type="Proteomes" id="UP000186079">
    <property type="component" value="Unassembled WGS sequence"/>
</dbReference>
<feature type="domain" description="Outer membrane protein beta-barrel" evidence="3">
    <location>
        <begin position="12"/>
        <end position="191"/>
    </location>
</feature>
<evidence type="ECO:0000259" key="3">
    <source>
        <dbReference type="Pfam" id="PF13505"/>
    </source>
</evidence>
<name>A0A1N6N754_9PSED</name>
<dbReference type="RefSeq" id="WP_052199674.1">
    <property type="nucleotide sequence ID" value="NZ_FTMC01000001.1"/>
</dbReference>
<feature type="chain" id="PRO_5010176886" evidence="2">
    <location>
        <begin position="24"/>
        <end position="192"/>
    </location>
</feature>
<evidence type="ECO:0000256" key="2">
    <source>
        <dbReference type="SAM" id="SignalP"/>
    </source>
</evidence>
<gene>
    <name evidence="4" type="ORF">SAMN05421672_101143</name>
</gene>
<dbReference type="EMBL" id="FTMC01000001">
    <property type="protein sequence ID" value="SIP87900.1"/>
    <property type="molecule type" value="Genomic_DNA"/>
</dbReference>
<feature type="signal peptide" evidence="2">
    <location>
        <begin position="1"/>
        <end position="23"/>
    </location>
</feature>
<keyword evidence="1 2" id="KW-0732">Signal</keyword>
<reference evidence="4 5" key="1">
    <citation type="submission" date="2017-01" db="EMBL/GenBank/DDBJ databases">
        <authorList>
            <person name="Mah S.A."/>
            <person name="Swanson W.J."/>
            <person name="Moy G.W."/>
            <person name="Vacquier V.D."/>
        </authorList>
    </citation>
    <scope>NUCLEOTIDE SEQUENCE [LARGE SCALE GENOMIC DNA]</scope>
    <source>
        <strain evidence="4 5">ATCC 29606</strain>
    </source>
</reference>
<proteinExistence type="predicted"/>
<dbReference type="AlphaFoldDB" id="A0A1N6N754"/>
<accession>A0A1N6N754</accession>
<sequence>MGRQVAVLGLAGVIALCSGVAQAAAGDKMFSIGGSLYWIDVDATHVTTMDFTGGSIVGTAAFSDNVAVRGSIYGAAWDVDDELEVTGYDTQLLIGANLKGEGFKYYVALGVFDERIGLAGDDVDDKERFRGAQLGVGFGYNWPQVALDYTLNVRSADDYADFVEESGMMQVAGARRSEVTATATSLALSLRF</sequence>
<protein>
    <submittedName>
        <fullName evidence="4">Outer membrane protein beta-barrel domain-containing protein</fullName>
    </submittedName>
</protein>
<evidence type="ECO:0000256" key="1">
    <source>
        <dbReference type="ARBA" id="ARBA00022729"/>
    </source>
</evidence>
<dbReference type="Pfam" id="PF13505">
    <property type="entry name" value="OMP_b-brl"/>
    <property type="match status" value="1"/>
</dbReference>
<evidence type="ECO:0000313" key="5">
    <source>
        <dbReference type="Proteomes" id="UP000186079"/>
    </source>
</evidence>
<dbReference type="InterPro" id="IPR027385">
    <property type="entry name" value="Beta-barrel_OMP"/>
</dbReference>
<organism evidence="4 5">
    <name type="scientific">Pseudomonas flexibilis</name>
    <dbReference type="NCBI Taxonomy" id="706570"/>
    <lineage>
        <taxon>Bacteria</taxon>
        <taxon>Pseudomonadati</taxon>
        <taxon>Pseudomonadota</taxon>
        <taxon>Gammaproteobacteria</taxon>
        <taxon>Pseudomonadales</taxon>
        <taxon>Pseudomonadaceae</taxon>
        <taxon>Pseudomonas</taxon>
    </lineage>
</organism>